<dbReference type="EMBL" id="CAJVPL010000722">
    <property type="protein sequence ID" value="CAG8524429.1"/>
    <property type="molecule type" value="Genomic_DNA"/>
</dbReference>
<gene>
    <name evidence="2" type="ORF">AGERDE_LOCUS5404</name>
</gene>
<dbReference type="InterPro" id="IPR011009">
    <property type="entry name" value="Kinase-like_dom_sf"/>
</dbReference>
<evidence type="ECO:0000313" key="2">
    <source>
        <dbReference type="EMBL" id="CAG8524429.1"/>
    </source>
</evidence>
<keyword evidence="1" id="KW-0472">Membrane</keyword>
<protein>
    <submittedName>
        <fullName evidence="2">6196_t:CDS:1</fullName>
    </submittedName>
</protein>
<sequence>MKEILQNVMVTNEKKENCPNCHEKWNIYCQFCPTCELPPWSSNNNKIDKIIKESQVEIYRFSAFLEWIAYEEFSEIELIDEGGFGSVSKAIWNSGYIIDFNKKQRKLVRAGPSLVALKTLFKSSDANLDIIQEILGEWDYRALRNEFEENIENRKVEKASEIHKGAVYKSRSISKIIEAAGVDDITSINSLYKLPDGIYCFLNCLLILHSGVCIIFKIGLFRVKLLVLYTDDEIADTDMC</sequence>
<keyword evidence="1" id="KW-0812">Transmembrane</keyword>
<feature type="transmembrane region" description="Helical" evidence="1">
    <location>
        <begin position="198"/>
        <end position="220"/>
    </location>
</feature>
<organism evidence="2 3">
    <name type="scientific">Ambispora gerdemannii</name>
    <dbReference type="NCBI Taxonomy" id="144530"/>
    <lineage>
        <taxon>Eukaryota</taxon>
        <taxon>Fungi</taxon>
        <taxon>Fungi incertae sedis</taxon>
        <taxon>Mucoromycota</taxon>
        <taxon>Glomeromycotina</taxon>
        <taxon>Glomeromycetes</taxon>
        <taxon>Archaeosporales</taxon>
        <taxon>Ambisporaceae</taxon>
        <taxon>Ambispora</taxon>
    </lineage>
</organism>
<comment type="caution">
    <text evidence="2">The sequence shown here is derived from an EMBL/GenBank/DDBJ whole genome shotgun (WGS) entry which is preliminary data.</text>
</comment>
<accession>A0A9N9AB57</accession>
<dbReference type="OrthoDB" id="2432957at2759"/>
<proteinExistence type="predicted"/>
<dbReference type="Proteomes" id="UP000789831">
    <property type="component" value="Unassembled WGS sequence"/>
</dbReference>
<keyword evidence="3" id="KW-1185">Reference proteome</keyword>
<name>A0A9N9AB57_9GLOM</name>
<reference evidence="2" key="1">
    <citation type="submission" date="2021-06" db="EMBL/GenBank/DDBJ databases">
        <authorList>
            <person name="Kallberg Y."/>
            <person name="Tangrot J."/>
            <person name="Rosling A."/>
        </authorList>
    </citation>
    <scope>NUCLEOTIDE SEQUENCE</scope>
    <source>
        <strain evidence="2">MT106</strain>
    </source>
</reference>
<dbReference type="AlphaFoldDB" id="A0A9N9AB57"/>
<keyword evidence="1" id="KW-1133">Transmembrane helix</keyword>
<evidence type="ECO:0000256" key="1">
    <source>
        <dbReference type="SAM" id="Phobius"/>
    </source>
</evidence>
<evidence type="ECO:0000313" key="3">
    <source>
        <dbReference type="Proteomes" id="UP000789831"/>
    </source>
</evidence>
<dbReference type="SUPFAM" id="SSF56112">
    <property type="entry name" value="Protein kinase-like (PK-like)"/>
    <property type="match status" value="1"/>
</dbReference>